<proteinExistence type="predicted"/>
<organism evidence="1 2">
    <name type="scientific">Haloferax mediterranei (strain ATCC 33500 / DSM 1411 / JCM 8866 / NBRC 14739 / NCIMB 2177 / R-4)</name>
    <name type="common">Halobacterium mediterranei</name>
    <dbReference type="NCBI Taxonomy" id="523841"/>
    <lineage>
        <taxon>Archaea</taxon>
        <taxon>Methanobacteriati</taxon>
        <taxon>Methanobacteriota</taxon>
        <taxon>Stenosarchaea group</taxon>
        <taxon>Halobacteria</taxon>
        <taxon>Halobacteriales</taxon>
        <taxon>Haloferacaceae</taxon>
        <taxon>Haloferax</taxon>
    </lineage>
</organism>
<gene>
    <name evidence="1" type="ORF">E6P09_07505</name>
</gene>
<name>A0A4P8P2I6_HALMT</name>
<dbReference type="GeneID" id="43882235"/>
<protein>
    <submittedName>
        <fullName evidence="1">Uncharacterized protein</fullName>
    </submittedName>
</protein>
<dbReference type="AlphaFoldDB" id="A0A4P8P2I6"/>
<dbReference type="EMBL" id="CP039139">
    <property type="protein sequence ID" value="QCQ75113.1"/>
    <property type="molecule type" value="Genomic_DNA"/>
</dbReference>
<evidence type="ECO:0000313" key="1">
    <source>
        <dbReference type="EMBL" id="QCQ75113.1"/>
    </source>
</evidence>
<evidence type="ECO:0000313" key="2">
    <source>
        <dbReference type="Proteomes" id="UP000299011"/>
    </source>
</evidence>
<reference evidence="1 2" key="1">
    <citation type="submission" date="2019-04" db="EMBL/GenBank/DDBJ databases">
        <title>Methylomes of two halophilic Archaea, Haloarcula marismortui and Haloferax mediterranei.</title>
        <authorList>
            <person name="DasSarma S."/>
            <person name="DasSarma P."/>
            <person name="DasSarma S."/>
            <person name="Fomenkov A."/>
            <person name="Vincze T."/>
            <person name="Anton B.P."/>
            <person name="Roberts R.J."/>
        </authorList>
    </citation>
    <scope>NUCLEOTIDE SEQUENCE [LARGE SCALE GENOMIC DNA]</scope>
    <source>
        <strain evidence="2">ATCC 33500 / DSM 1411 / JCM 8866 / NBRC 14739 / NCIMB 2177 / R-4</strain>
    </source>
</reference>
<accession>A0A4P8P2I6</accession>
<dbReference type="Proteomes" id="UP000299011">
    <property type="component" value="Chromosome"/>
</dbReference>
<dbReference type="RefSeq" id="WP_137685661.1">
    <property type="nucleotide sequence ID" value="NC_017941.2"/>
</dbReference>
<sequence>MMAKNRGLALIQDGESVIHGRVKISRFSNNFGLVFDTADGVGSELRMTPKSEQEYDPDESRLSCSDVSEREFQFVLEVFPKWRVESGGRYHWLEIQDEDTGKVLTEYQIIDVSH</sequence>